<comment type="caution">
    <text evidence="2">The sequence shown here is derived from an EMBL/GenBank/DDBJ whole genome shotgun (WGS) entry which is preliminary data.</text>
</comment>
<dbReference type="RefSeq" id="WP_188758304.1">
    <property type="nucleotide sequence ID" value="NZ_BMJB01000001.1"/>
</dbReference>
<dbReference type="SUPFAM" id="SSF53167">
    <property type="entry name" value="Purine and uridine phosphorylases"/>
    <property type="match status" value="1"/>
</dbReference>
<evidence type="ECO:0000313" key="3">
    <source>
        <dbReference type="Proteomes" id="UP000648801"/>
    </source>
</evidence>
<dbReference type="InterPro" id="IPR035994">
    <property type="entry name" value="Nucleoside_phosphorylase_sf"/>
</dbReference>
<dbReference type="GO" id="GO:0008782">
    <property type="term" value="F:adenosylhomocysteine nucleosidase activity"/>
    <property type="evidence" value="ECO:0007669"/>
    <property type="project" value="TreeGrafter"/>
</dbReference>
<dbReference type="Gene3D" id="3.40.50.1580">
    <property type="entry name" value="Nucleoside phosphorylase domain"/>
    <property type="match status" value="2"/>
</dbReference>
<dbReference type="InterPro" id="IPR000845">
    <property type="entry name" value="Nucleoside_phosphorylase_d"/>
</dbReference>
<dbReference type="GO" id="GO:0008930">
    <property type="term" value="F:methylthioadenosine nucleosidase activity"/>
    <property type="evidence" value="ECO:0007669"/>
    <property type="project" value="TreeGrafter"/>
</dbReference>
<evidence type="ECO:0000259" key="1">
    <source>
        <dbReference type="Pfam" id="PF01048"/>
    </source>
</evidence>
<gene>
    <name evidence="2" type="ORF">GCM10011507_11500</name>
</gene>
<dbReference type="AlphaFoldDB" id="A0A916RMC4"/>
<accession>A0A916RMC4</accession>
<evidence type="ECO:0000313" key="2">
    <source>
        <dbReference type="EMBL" id="GGA61662.1"/>
    </source>
</evidence>
<protein>
    <recommendedName>
        <fullName evidence="1">Nucleoside phosphorylase domain-containing protein</fullName>
    </recommendedName>
</protein>
<sequence length="226" mass="24236">MSECVGIIAALPREIKPLVRGWREERLAGRVRVYTKGSAVVACAGMGAARATLAVEAAMATKPITQLLSVGLAGACDPALRVGEMVRAGVVIDAKSGERYNDSRYSQVLVTAQVVAGVKEKRRLYESYGAAAVDMEAATVARLASARGVSFRAVKAISDEADFEMQDLARFATNDGQFRDVAFAAYAVVRPRLWGKVAVLARNSSRAVEALTRELQAILDLYQVRG</sequence>
<proteinExistence type="predicted"/>
<dbReference type="PANTHER" id="PTHR46832:SF1">
    <property type="entry name" value="5'-METHYLTHIOADENOSINE_S-ADENOSYLHOMOCYSTEINE NUCLEOSIDASE"/>
    <property type="match status" value="1"/>
</dbReference>
<dbReference type="GO" id="GO:0005829">
    <property type="term" value="C:cytosol"/>
    <property type="evidence" value="ECO:0007669"/>
    <property type="project" value="TreeGrafter"/>
</dbReference>
<keyword evidence="3" id="KW-1185">Reference proteome</keyword>
<reference evidence="2" key="1">
    <citation type="journal article" date="2014" name="Int. J. Syst. Evol. Microbiol.">
        <title>Complete genome sequence of Corynebacterium casei LMG S-19264T (=DSM 44701T), isolated from a smear-ripened cheese.</title>
        <authorList>
            <consortium name="US DOE Joint Genome Institute (JGI-PGF)"/>
            <person name="Walter F."/>
            <person name="Albersmeier A."/>
            <person name="Kalinowski J."/>
            <person name="Ruckert C."/>
        </authorList>
    </citation>
    <scope>NUCLEOTIDE SEQUENCE</scope>
    <source>
        <strain evidence="2">CGMCC 1.15447</strain>
    </source>
</reference>
<dbReference type="Pfam" id="PF01048">
    <property type="entry name" value="PNP_UDP_1"/>
    <property type="match status" value="2"/>
</dbReference>
<dbReference type="GO" id="GO:0019284">
    <property type="term" value="P:L-methionine salvage from S-adenosylmethionine"/>
    <property type="evidence" value="ECO:0007669"/>
    <property type="project" value="TreeGrafter"/>
</dbReference>
<reference evidence="2" key="2">
    <citation type="submission" date="2020-09" db="EMBL/GenBank/DDBJ databases">
        <authorList>
            <person name="Sun Q."/>
            <person name="Zhou Y."/>
        </authorList>
    </citation>
    <scope>NUCLEOTIDE SEQUENCE</scope>
    <source>
        <strain evidence="2">CGMCC 1.15447</strain>
    </source>
</reference>
<dbReference type="PANTHER" id="PTHR46832">
    <property type="entry name" value="5'-METHYLTHIOADENOSINE/S-ADENOSYLHOMOCYSTEINE NUCLEOSIDASE"/>
    <property type="match status" value="1"/>
</dbReference>
<dbReference type="Proteomes" id="UP000648801">
    <property type="component" value="Unassembled WGS sequence"/>
</dbReference>
<feature type="domain" description="Nucleoside phosphorylase" evidence="1">
    <location>
        <begin position="5"/>
        <end position="93"/>
    </location>
</feature>
<organism evidence="2 3">
    <name type="scientific">Edaphobacter acidisoli</name>
    <dbReference type="NCBI Taxonomy" id="2040573"/>
    <lineage>
        <taxon>Bacteria</taxon>
        <taxon>Pseudomonadati</taxon>
        <taxon>Acidobacteriota</taxon>
        <taxon>Terriglobia</taxon>
        <taxon>Terriglobales</taxon>
        <taxon>Acidobacteriaceae</taxon>
        <taxon>Edaphobacter</taxon>
    </lineage>
</organism>
<dbReference type="EMBL" id="BMJB01000001">
    <property type="protein sequence ID" value="GGA61662.1"/>
    <property type="molecule type" value="Genomic_DNA"/>
</dbReference>
<dbReference type="GO" id="GO:0009116">
    <property type="term" value="P:nucleoside metabolic process"/>
    <property type="evidence" value="ECO:0007669"/>
    <property type="project" value="InterPro"/>
</dbReference>
<name>A0A916RMC4_9BACT</name>
<feature type="domain" description="Nucleoside phosphorylase" evidence="1">
    <location>
        <begin position="108"/>
        <end position="176"/>
    </location>
</feature>